<proteinExistence type="predicted"/>
<sequence>MKTWLVLQILCGIFLGIGIAYNATLKSQINTDTTTQYYRKLMVQDTSTLIELNMFLTAISKDGDLHHHYSSSISAKT</sequence>
<comment type="caution">
    <text evidence="3">The sequence shown here is derived from an EMBL/GenBank/DDBJ whole genome shotgun (WGS) entry which is preliminary data.</text>
</comment>
<dbReference type="Proteomes" id="UP000663832">
    <property type="component" value="Unassembled WGS sequence"/>
</dbReference>
<name>A0A813XBT3_9BILA</name>
<reference evidence="3" key="1">
    <citation type="submission" date="2021-02" db="EMBL/GenBank/DDBJ databases">
        <authorList>
            <person name="Nowell W R."/>
        </authorList>
    </citation>
    <scope>NUCLEOTIDE SEQUENCE</scope>
</reference>
<dbReference type="AlphaFoldDB" id="A0A813XBT3"/>
<evidence type="ECO:0000313" key="3">
    <source>
        <dbReference type="EMBL" id="CAF0863039.1"/>
    </source>
</evidence>
<gene>
    <name evidence="1" type="ORF">BJG266_LOCUS2368</name>
    <name evidence="2" type="ORF">QVE165_LOCUS5344</name>
    <name evidence="3" type="ORF">QVE165_LOCUS7475</name>
</gene>
<protein>
    <submittedName>
        <fullName evidence="3">Uncharacterized protein</fullName>
    </submittedName>
</protein>
<keyword evidence="4" id="KW-1185">Reference proteome</keyword>
<accession>A0A813XBT3</accession>
<dbReference type="OrthoDB" id="10074683at2759"/>
<organism evidence="3 4">
    <name type="scientific">Adineta steineri</name>
    <dbReference type="NCBI Taxonomy" id="433720"/>
    <lineage>
        <taxon>Eukaryota</taxon>
        <taxon>Metazoa</taxon>
        <taxon>Spiralia</taxon>
        <taxon>Gnathifera</taxon>
        <taxon>Rotifera</taxon>
        <taxon>Eurotatoria</taxon>
        <taxon>Bdelloidea</taxon>
        <taxon>Adinetida</taxon>
        <taxon>Adinetidae</taxon>
        <taxon>Adineta</taxon>
    </lineage>
</organism>
<evidence type="ECO:0000313" key="2">
    <source>
        <dbReference type="EMBL" id="CAF0822562.1"/>
    </source>
</evidence>
<dbReference type="EMBL" id="CAJNOI010000005">
    <property type="protein sequence ID" value="CAF0749713.1"/>
    <property type="molecule type" value="Genomic_DNA"/>
</dbReference>
<dbReference type="Proteomes" id="UP000663877">
    <property type="component" value="Unassembled WGS sequence"/>
</dbReference>
<dbReference type="EMBL" id="CAJNOM010000032">
    <property type="protein sequence ID" value="CAF0863039.1"/>
    <property type="molecule type" value="Genomic_DNA"/>
</dbReference>
<evidence type="ECO:0000313" key="1">
    <source>
        <dbReference type="EMBL" id="CAF0749713.1"/>
    </source>
</evidence>
<evidence type="ECO:0000313" key="4">
    <source>
        <dbReference type="Proteomes" id="UP000663832"/>
    </source>
</evidence>
<dbReference type="EMBL" id="CAJNOM010000021">
    <property type="protein sequence ID" value="CAF0822562.1"/>
    <property type="molecule type" value="Genomic_DNA"/>
</dbReference>